<keyword evidence="2" id="KW-1185">Reference proteome</keyword>
<dbReference type="Proteomes" id="UP000558284">
    <property type="component" value="Unassembled WGS sequence"/>
</dbReference>
<evidence type="ECO:0000313" key="1">
    <source>
        <dbReference type="EMBL" id="MBA1142841.1"/>
    </source>
</evidence>
<comment type="caution">
    <text evidence="1">The sequence shown here is derived from an EMBL/GenBank/DDBJ whole genome shotgun (WGS) entry which is preliminary data.</text>
</comment>
<proteinExistence type="predicted"/>
<organism evidence="1 2">
    <name type="scientific">Mesorhizobium neociceri</name>
    <dbReference type="NCBI Taxonomy" id="1307853"/>
    <lineage>
        <taxon>Bacteria</taxon>
        <taxon>Pseudomonadati</taxon>
        <taxon>Pseudomonadota</taxon>
        <taxon>Alphaproteobacteria</taxon>
        <taxon>Hyphomicrobiales</taxon>
        <taxon>Phyllobacteriaceae</taxon>
        <taxon>Mesorhizobium</taxon>
    </lineage>
</organism>
<dbReference type="RefSeq" id="WP_181059885.1">
    <property type="nucleotide sequence ID" value="NZ_JACDTY010000011.1"/>
</dbReference>
<accession>A0A838BA99</accession>
<reference evidence="1 2" key="1">
    <citation type="submission" date="2020-07" db="EMBL/GenBank/DDBJ databases">
        <title>Definition of the novel symbiovar canariense within Mesorhizobium novociceri, a new species of genus Mesorhizobium nodulating Cicer canariense in the Caldera de Taburiente National Park (La Palma, Canary Islands).</title>
        <authorList>
            <person name="Leon-Barrios M."/>
            <person name="Perez-Yepez J."/>
            <person name="Flores-Felix J.D."/>
            <person name="Ramirez-Baena M.H."/>
            <person name="Pulido-Suarez L."/>
            <person name="Igual J.M."/>
            <person name="Velazquez E."/>
            <person name="Peix A."/>
        </authorList>
    </citation>
    <scope>NUCLEOTIDE SEQUENCE [LARGE SCALE GENOMIC DNA]</scope>
    <source>
        <strain evidence="1 2">CCANP35</strain>
    </source>
</reference>
<dbReference type="AlphaFoldDB" id="A0A838BA99"/>
<protein>
    <submittedName>
        <fullName evidence="1">Uncharacterized protein</fullName>
    </submittedName>
</protein>
<name>A0A838BA99_9HYPH</name>
<sequence>MGFSIYHHTKRKLLGHGVRNTDDGSLTLADKRLFLLFIKLERAQRRKCFEAVQAAVHAIEIYTGSIGKRHVAIFAYMYLRFSDGTPKMTHLDETLEGGGVRKTKDYIRPVADEEIVIAEWGRVKFNRYENSFFRALNINRR</sequence>
<dbReference type="EMBL" id="JACDTY010000011">
    <property type="protein sequence ID" value="MBA1142841.1"/>
    <property type="molecule type" value="Genomic_DNA"/>
</dbReference>
<gene>
    <name evidence="1" type="ORF">H0241_21705</name>
</gene>
<evidence type="ECO:0000313" key="2">
    <source>
        <dbReference type="Proteomes" id="UP000558284"/>
    </source>
</evidence>